<proteinExistence type="predicted"/>
<dbReference type="EMBL" id="JAWDIQ010000001">
    <property type="protein sequence ID" value="MDY0407529.1"/>
    <property type="molecule type" value="Genomic_DNA"/>
</dbReference>
<sequence>MCGRYTLLADEVDILQEFSISRPIEGIHQVIISHLGKMFWRLFMMEKKNGPVIYVGGLFRRGQKMKK</sequence>
<protein>
    <recommendedName>
        <fullName evidence="3">SOS response-associated peptidase</fullName>
    </recommendedName>
</protein>
<evidence type="ECO:0008006" key="3">
    <source>
        <dbReference type="Google" id="ProtNLM"/>
    </source>
</evidence>
<keyword evidence="2" id="KW-1185">Reference proteome</keyword>
<organism evidence="1 2">
    <name type="scientific">Paracerasibacillus soli</name>
    <dbReference type="NCBI Taxonomy" id="480284"/>
    <lineage>
        <taxon>Bacteria</taxon>
        <taxon>Bacillati</taxon>
        <taxon>Bacillota</taxon>
        <taxon>Bacilli</taxon>
        <taxon>Bacillales</taxon>
        <taxon>Bacillaceae</taxon>
        <taxon>Paracerasibacillus</taxon>
    </lineage>
</organism>
<reference evidence="1 2" key="1">
    <citation type="submission" date="2023-10" db="EMBL/GenBank/DDBJ databases">
        <title>Virgibacillus soli CC-YMP-6 genome.</title>
        <authorList>
            <person name="Miliotis G."/>
            <person name="Sengupta P."/>
            <person name="Hameed A."/>
            <person name="Chuvochina M."/>
            <person name="Mcdonagh F."/>
            <person name="Simpson A.C."/>
            <person name="Singh N.K."/>
            <person name="Rekha P.D."/>
            <person name="Raman K."/>
            <person name="Hugenholtz P."/>
            <person name="Venkateswaran K."/>
        </authorList>
    </citation>
    <scope>NUCLEOTIDE SEQUENCE [LARGE SCALE GENOMIC DNA]</scope>
    <source>
        <strain evidence="1 2">CC-YMP-6</strain>
    </source>
</reference>
<dbReference type="Proteomes" id="UP001275315">
    <property type="component" value="Unassembled WGS sequence"/>
</dbReference>
<evidence type="ECO:0000313" key="2">
    <source>
        <dbReference type="Proteomes" id="UP001275315"/>
    </source>
</evidence>
<gene>
    <name evidence="1" type="ORF">RWD45_01395</name>
</gene>
<evidence type="ECO:0000313" key="1">
    <source>
        <dbReference type="EMBL" id="MDY0407529.1"/>
    </source>
</evidence>
<comment type="caution">
    <text evidence="1">The sequence shown here is derived from an EMBL/GenBank/DDBJ whole genome shotgun (WGS) entry which is preliminary data.</text>
</comment>
<accession>A0ABU5CMF7</accession>
<dbReference type="RefSeq" id="WP_320379839.1">
    <property type="nucleotide sequence ID" value="NZ_JAWDIQ010000001.1"/>
</dbReference>
<name>A0ABU5CMF7_9BACI</name>